<dbReference type="OrthoDB" id="501434at2"/>
<feature type="transmembrane region" description="Helical" evidence="1">
    <location>
        <begin position="220"/>
        <end position="243"/>
    </location>
</feature>
<keyword evidence="1" id="KW-0812">Transmembrane</keyword>
<dbReference type="eggNOG" id="COG3463">
    <property type="taxonomic scope" value="Bacteria"/>
</dbReference>
<dbReference type="AlphaFoldDB" id="B7K9J8"/>
<keyword evidence="1" id="KW-1133">Transmembrane helix</keyword>
<dbReference type="InterPro" id="IPR018650">
    <property type="entry name" value="STSV1_Orf64"/>
</dbReference>
<dbReference type="KEGG" id="cyc:PCC7424_1526"/>
<dbReference type="Proteomes" id="UP000002384">
    <property type="component" value="Chromosome"/>
</dbReference>
<dbReference type="RefSeq" id="WP_012598911.1">
    <property type="nucleotide sequence ID" value="NC_011729.1"/>
</dbReference>
<name>B7K9J8_GLOC7</name>
<feature type="transmembrane region" description="Helical" evidence="1">
    <location>
        <begin position="185"/>
        <end position="213"/>
    </location>
</feature>
<dbReference type="EMBL" id="CP001291">
    <property type="protein sequence ID" value="ACK69966.1"/>
    <property type="molecule type" value="Genomic_DNA"/>
</dbReference>
<evidence type="ECO:0000313" key="2">
    <source>
        <dbReference type="EMBL" id="ACK69966.1"/>
    </source>
</evidence>
<evidence type="ECO:0000313" key="3">
    <source>
        <dbReference type="Proteomes" id="UP000002384"/>
    </source>
</evidence>
<evidence type="ECO:0000256" key="1">
    <source>
        <dbReference type="SAM" id="Phobius"/>
    </source>
</evidence>
<dbReference type="STRING" id="65393.PCC7424_1526"/>
<feature type="transmembrane region" description="Helical" evidence="1">
    <location>
        <begin position="137"/>
        <end position="154"/>
    </location>
</feature>
<accession>B7K9J8</accession>
<keyword evidence="1" id="KW-0472">Membrane</keyword>
<organism evidence="2 3">
    <name type="scientific">Gloeothece citriformis (strain PCC 7424)</name>
    <name type="common">Cyanothece sp. (strain PCC 7424)</name>
    <dbReference type="NCBI Taxonomy" id="65393"/>
    <lineage>
        <taxon>Bacteria</taxon>
        <taxon>Bacillati</taxon>
        <taxon>Cyanobacteriota</taxon>
        <taxon>Cyanophyceae</taxon>
        <taxon>Oscillatoriophycideae</taxon>
        <taxon>Chroococcales</taxon>
        <taxon>Aphanothecaceae</taxon>
        <taxon>Gloeothece</taxon>
        <taxon>Gloeothece citriformis</taxon>
    </lineage>
</organism>
<gene>
    <name evidence="2" type="ordered locus">PCC7424_1526</name>
</gene>
<feature type="transmembrane region" description="Helical" evidence="1">
    <location>
        <begin position="337"/>
        <end position="356"/>
    </location>
</feature>
<feature type="transmembrane region" description="Helical" evidence="1">
    <location>
        <begin position="18"/>
        <end position="38"/>
    </location>
</feature>
<feature type="transmembrane region" description="Helical" evidence="1">
    <location>
        <begin position="368"/>
        <end position="385"/>
    </location>
</feature>
<feature type="transmembrane region" description="Helical" evidence="1">
    <location>
        <begin position="113"/>
        <end position="131"/>
    </location>
</feature>
<dbReference type="Pfam" id="PF09852">
    <property type="entry name" value="DUF2079"/>
    <property type="match status" value="1"/>
</dbReference>
<protein>
    <submittedName>
        <fullName evidence="2">Uncharacterized protein</fullName>
    </submittedName>
</protein>
<feature type="transmembrane region" description="Helical" evidence="1">
    <location>
        <begin position="300"/>
        <end position="325"/>
    </location>
</feature>
<sequence>MGKTWLSSWREDEHLKPVILAGSIFFTLTLIFAVHRYYSFYTNTDHGIFNQVFWNNLHGNFFESTLSSSLSTNVIHNQEIPSVSYHRLGQHFTPALLLWLPIYALFPSPATLNVLQVSLMTAGGIVLYFLAKEYLEPPIAAMIAISFYGANAVIGPTLGNFFDLSQLPLFAFGLLLAHAKQRWGLFWLLAVLILAIREDAGVILFSLGVYFVLIGKSPRLGLAVCTISFGYMLCLTNLIMPLFSDDISKRFMIERFGHFAENGEASTLEIIWSMISNPWRLLIELVSPIDRKLDYLLGQWLPLGLIPAISPAAWISTAFPLAQLFLQQGDERFAITVRYAVAVVPGLFFGAIIWWSDHQDKFKPRIKWFWRLCIGLSLIFTFTGNPHRAWFFLMPDSFSPWAYRPLPVQWHHVNEVNTLLKQIPPDGSVSASRYLVPQMSGRRAILRFPDIQFRDDQGTVRSVDYIIVDLWQLNPSQSVVRGERQEVAYSIDHLDKLINSEDYGVIGFKDDAVLMQKNVKSKPEALISWLQFRQKIDSLVKELIAN</sequence>
<reference evidence="3" key="1">
    <citation type="journal article" date="2011" name="MBio">
        <title>Novel metabolic attributes of the genus Cyanothece, comprising a group of unicellular nitrogen-fixing Cyanobacteria.</title>
        <authorList>
            <person name="Bandyopadhyay A."/>
            <person name="Elvitigala T."/>
            <person name="Welsh E."/>
            <person name="Stockel J."/>
            <person name="Liberton M."/>
            <person name="Min H."/>
            <person name="Sherman L.A."/>
            <person name="Pakrasi H.B."/>
        </authorList>
    </citation>
    <scope>NUCLEOTIDE SEQUENCE [LARGE SCALE GENOMIC DNA]</scope>
    <source>
        <strain evidence="3">PCC 7424</strain>
    </source>
</reference>
<keyword evidence="3" id="KW-1185">Reference proteome</keyword>
<dbReference type="HOGENOM" id="CLU_492502_0_0_3"/>
<proteinExistence type="predicted"/>